<dbReference type="Proteomes" id="UP000238034">
    <property type="component" value="Unassembled WGS sequence"/>
</dbReference>
<dbReference type="Pfam" id="PF01915">
    <property type="entry name" value="Glyco_hydro_3_C"/>
    <property type="match status" value="1"/>
</dbReference>
<evidence type="ECO:0000256" key="6">
    <source>
        <dbReference type="ARBA" id="ARBA00022764"/>
    </source>
</evidence>
<dbReference type="FunFam" id="3.20.20.300:FF:000005">
    <property type="entry name" value="Periplasmic beta-glucosidase"/>
    <property type="match status" value="1"/>
</dbReference>
<evidence type="ECO:0000256" key="7">
    <source>
        <dbReference type="ARBA" id="ARBA00022801"/>
    </source>
</evidence>
<dbReference type="InterPro" id="IPR036962">
    <property type="entry name" value="Glyco_hydro_3_N_sf"/>
</dbReference>
<evidence type="ECO:0000256" key="9">
    <source>
        <dbReference type="ARBA" id="ARBA00067498"/>
    </source>
</evidence>
<dbReference type="SMART" id="SM01217">
    <property type="entry name" value="Fn3_like"/>
    <property type="match status" value="1"/>
</dbReference>
<dbReference type="OrthoDB" id="9758670at2"/>
<dbReference type="InterPro" id="IPR036881">
    <property type="entry name" value="Glyco_hydro_3_C_sf"/>
</dbReference>
<feature type="signal peptide" evidence="11">
    <location>
        <begin position="1"/>
        <end position="20"/>
    </location>
</feature>
<comment type="caution">
    <text evidence="13">The sequence shown here is derived from an EMBL/GenBank/DDBJ whole genome shotgun (WGS) entry which is preliminary data.</text>
</comment>
<dbReference type="InterPro" id="IPR026891">
    <property type="entry name" value="Fn3-like"/>
</dbReference>
<comment type="catalytic activity">
    <reaction evidence="1">
        <text>Hydrolysis of terminal, non-reducing beta-D-glucosyl residues with release of beta-D-glucose.</text>
        <dbReference type="EC" id="3.2.1.21"/>
    </reaction>
</comment>
<dbReference type="SUPFAM" id="SSF51445">
    <property type="entry name" value="(Trans)glycosidases"/>
    <property type="match status" value="1"/>
</dbReference>
<accession>A0A2T0TWA0</accession>
<dbReference type="Gene3D" id="3.20.20.300">
    <property type="entry name" value="Glycoside hydrolase, family 3, N-terminal domain"/>
    <property type="match status" value="1"/>
</dbReference>
<dbReference type="InterPro" id="IPR051915">
    <property type="entry name" value="Cellulose_Degrad_GH3"/>
</dbReference>
<dbReference type="GO" id="GO:0009251">
    <property type="term" value="P:glucan catabolic process"/>
    <property type="evidence" value="ECO:0007669"/>
    <property type="project" value="TreeGrafter"/>
</dbReference>
<dbReference type="InterPro" id="IPR001764">
    <property type="entry name" value="Glyco_hydro_3_N"/>
</dbReference>
<keyword evidence="14" id="KW-1185">Reference proteome</keyword>
<dbReference type="Pfam" id="PF14310">
    <property type="entry name" value="Fn3-like"/>
    <property type="match status" value="1"/>
</dbReference>
<dbReference type="Gene3D" id="3.40.50.1700">
    <property type="entry name" value="Glycoside hydrolase family 3 C-terminal domain"/>
    <property type="match status" value="1"/>
</dbReference>
<proteinExistence type="inferred from homology"/>
<protein>
    <recommendedName>
        <fullName evidence="9">Periplasmic beta-glucosidase</fullName>
        <ecNumber evidence="4">3.2.1.21</ecNumber>
    </recommendedName>
</protein>
<dbReference type="PROSITE" id="PS00775">
    <property type="entry name" value="GLYCOSYL_HYDROL_F3"/>
    <property type="match status" value="1"/>
</dbReference>
<dbReference type="EMBL" id="PVTH01000010">
    <property type="protein sequence ID" value="PRY49941.1"/>
    <property type="molecule type" value="Genomic_DNA"/>
</dbReference>
<gene>
    <name evidence="13" type="ORF">B0I27_110115</name>
</gene>
<evidence type="ECO:0000259" key="12">
    <source>
        <dbReference type="SMART" id="SM01217"/>
    </source>
</evidence>
<reference evidence="13 14" key="1">
    <citation type="submission" date="2018-03" db="EMBL/GenBank/DDBJ databases">
        <title>Genomic Encyclopedia of Type Strains, Phase III (KMG-III): the genomes of soil and plant-associated and newly described type strains.</title>
        <authorList>
            <person name="Whitman W."/>
        </authorList>
    </citation>
    <scope>NUCLEOTIDE SEQUENCE [LARGE SCALE GENOMIC DNA]</scope>
    <source>
        <strain evidence="13 14">CGMCC 1.9313</strain>
    </source>
</reference>
<dbReference type="FunFam" id="2.60.40.10:FF:000495">
    <property type="entry name" value="Periplasmic beta-glucosidase"/>
    <property type="match status" value="1"/>
</dbReference>
<name>A0A2T0TWA0_9SPHI</name>
<evidence type="ECO:0000256" key="2">
    <source>
        <dbReference type="ARBA" id="ARBA00004418"/>
    </source>
</evidence>
<evidence type="ECO:0000313" key="13">
    <source>
        <dbReference type="EMBL" id="PRY49941.1"/>
    </source>
</evidence>
<dbReference type="Pfam" id="PF00933">
    <property type="entry name" value="Glyco_hydro_3"/>
    <property type="match status" value="1"/>
</dbReference>
<dbReference type="EC" id="3.2.1.21" evidence="4"/>
<dbReference type="SUPFAM" id="SSF52279">
    <property type="entry name" value="Beta-D-glucan exohydrolase, C-terminal domain"/>
    <property type="match status" value="1"/>
</dbReference>
<keyword evidence="7 10" id="KW-0378">Hydrolase</keyword>
<comment type="similarity">
    <text evidence="3 10">Belongs to the glycosyl hydrolase 3 family.</text>
</comment>
<dbReference type="InterPro" id="IPR013783">
    <property type="entry name" value="Ig-like_fold"/>
</dbReference>
<dbReference type="PANTHER" id="PTHR30620">
    <property type="entry name" value="PERIPLASMIC BETA-GLUCOSIDASE-RELATED"/>
    <property type="match status" value="1"/>
</dbReference>
<dbReference type="AlphaFoldDB" id="A0A2T0TWA0"/>
<dbReference type="GO" id="GO:0042597">
    <property type="term" value="C:periplasmic space"/>
    <property type="evidence" value="ECO:0007669"/>
    <property type="project" value="UniProtKB-SubCell"/>
</dbReference>
<dbReference type="InterPro" id="IPR019800">
    <property type="entry name" value="Glyco_hydro_3_AS"/>
</dbReference>
<evidence type="ECO:0000256" key="11">
    <source>
        <dbReference type="SAM" id="SignalP"/>
    </source>
</evidence>
<keyword evidence="5 11" id="KW-0732">Signal</keyword>
<dbReference type="FunFam" id="3.40.50.1700:FF:000004">
    <property type="entry name" value="Periplasmic beta-glucosidase"/>
    <property type="match status" value="1"/>
</dbReference>
<keyword evidence="6" id="KW-0574">Periplasm</keyword>
<dbReference type="InterPro" id="IPR017853">
    <property type="entry name" value="GH"/>
</dbReference>
<evidence type="ECO:0000256" key="8">
    <source>
        <dbReference type="ARBA" id="ARBA00023295"/>
    </source>
</evidence>
<dbReference type="PRINTS" id="PR00133">
    <property type="entry name" value="GLHYDRLASE3"/>
</dbReference>
<evidence type="ECO:0000256" key="10">
    <source>
        <dbReference type="RuleBase" id="RU361161"/>
    </source>
</evidence>
<feature type="chain" id="PRO_5015406036" description="Periplasmic beta-glucosidase" evidence="11">
    <location>
        <begin position="21"/>
        <end position="760"/>
    </location>
</feature>
<dbReference type="Gene3D" id="2.60.40.10">
    <property type="entry name" value="Immunoglobulins"/>
    <property type="match status" value="1"/>
</dbReference>
<dbReference type="InterPro" id="IPR002772">
    <property type="entry name" value="Glyco_hydro_3_C"/>
</dbReference>
<sequence>MKVYRTLLTILMLSLSAGMAQTTRDTKMDQFINRLMQQMTVEEKLGQLNLPGAGDITTGQASSSDIAGKIAEGKVGGLFNIKTVAKIRDVQKIAVEKSRLKIPLIFGMDVIHGYQTVFPIPLGLSCSWDMPLIERSARIAAIEASADGINWTFSPMVDISRDARWGRVSEGSGEDPYLGAEIAKAMIKGYQGDDLSKNNTIIACVKHFALYGAAEAGRDYNTTDMSRVRMYNEFFLPYQASIEAGVGTVMTSFNEVDGIPASANKWLMTEVLRNQWGFNGMVVTDYTAINEMVDHGLGDLRAVSALALKAGVDMDMVGEGFLTTLKQSLDEGKVSQQEIDMACRRVLEAKYKLGLFTDPYRYCDIKRSKKEIYTPAFRKEARSTAAQSFVLMKNERNTLPLKKTGTIALIGPLADATENMTGTWSVAADFSKSVSVLNGLKASVGKQSRILYAKGSNLTEDSILEERATMFGKTLRRDSRSAEVIRNEALQIAGQADVIVAALGESAEMSGESSSRTDIGIPQVQKDLLAELLKTGKPVVLILFTGRPLALQWESENVPAILNVWFGGSEAGDAIADVLFGAVNPSGKLTMTFPQNVGQVPIFYNHKNTGRPLEDGKWFQKFRSNYLDVSNDPLYPFGYGLSYTQFSYGNIRLSDSLLRSGKSITASVSLTNSGSLEGKEVVQLYIRDMVGSITRPVKELKGFQKVSLKPGESREVTFLIDEEMLKFYNSELKFAAEPGDFKLFIGTNSRDAKEVNFKLQ</sequence>
<evidence type="ECO:0000256" key="5">
    <source>
        <dbReference type="ARBA" id="ARBA00022729"/>
    </source>
</evidence>
<evidence type="ECO:0000256" key="3">
    <source>
        <dbReference type="ARBA" id="ARBA00005336"/>
    </source>
</evidence>
<comment type="subcellular location">
    <subcellularLocation>
        <location evidence="2">Periplasm</location>
    </subcellularLocation>
</comment>
<dbReference type="PANTHER" id="PTHR30620:SF16">
    <property type="entry name" value="LYSOSOMAL BETA GLUCOSIDASE"/>
    <property type="match status" value="1"/>
</dbReference>
<evidence type="ECO:0000313" key="14">
    <source>
        <dbReference type="Proteomes" id="UP000238034"/>
    </source>
</evidence>
<keyword evidence="8 10" id="KW-0326">Glycosidase</keyword>
<evidence type="ECO:0000256" key="4">
    <source>
        <dbReference type="ARBA" id="ARBA00012744"/>
    </source>
</evidence>
<evidence type="ECO:0000256" key="1">
    <source>
        <dbReference type="ARBA" id="ARBA00000448"/>
    </source>
</evidence>
<dbReference type="GO" id="GO:0008422">
    <property type="term" value="F:beta-glucosidase activity"/>
    <property type="evidence" value="ECO:0007669"/>
    <property type="project" value="UniProtKB-EC"/>
</dbReference>
<dbReference type="NCBIfam" id="NF011678">
    <property type="entry name" value="PRK15098.1"/>
    <property type="match status" value="1"/>
</dbReference>
<feature type="domain" description="Fibronectin type III-like" evidence="12">
    <location>
        <begin position="680"/>
        <end position="749"/>
    </location>
</feature>
<organism evidence="13 14">
    <name type="scientific">Arcticibacter pallidicorallinus</name>
    <dbReference type="NCBI Taxonomy" id="1259464"/>
    <lineage>
        <taxon>Bacteria</taxon>
        <taxon>Pseudomonadati</taxon>
        <taxon>Bacteroidota</taxon>
        <taxon>Sphingobacteriia</taxon>
        <taxon>Sphingobacteriales</taxon>
        <taxon>Sphingobacteriaceae</taxon>
        <taxon>Arcticibacter</taxon>
    </lineage>
</organism>